<accession>A0A6J4IQ17</accession>
<feature type="region of interest" description="Disordered" evidence="1">
    <location>
        <begin position="1"/>
        <end position="229"/>
    </location>
</feature>
<feature type="compositionally biased region" description="Basic residues" evidence="1">
    <location>
        <begin position="52"/>
        <end position="71"/>
    </location>
</feature>
<feature type="compositionally biased region" description="Basic residues" evidence="1">
    <location>
        <begin position="83"/>
        <end position="95"/>
    </location>
</feature>
<gene>
    <name evidence="2" type="ORF">AVDCRST_MAG04-2467</name>
</gene>
<dbReference type="EC" id="1.1.1.100" evidence="2"/>
<feature type="non-terminal residue" evidence="2">
    <location>
        <position position="255"/>
    </location>
</feature>
<dbReference type="EMBL" id="CADCTL010000174">
    <property type="protein sequence ID" value="CAA9258827.1"/>
    <property type="molecule type" value="Genomic_DNA"/>
</dbReference>
<keyword evidence="2" id="KW-0560">Oxidoreductase</keyword>
<feature type="compositionally biased region" description="Basic and acidic residues" evidence="1">
    <location>
        <begin position="195"/>
        <end position="206"/>
    </location>
</feature>
<feature type="non-terminal residue" evidence="2">
    <location>
        <position position="1"/>
    </location>
</feature>
<feature type="compositionally biased region" description="Basic residues" evidence="1">
    <location>
        <begin position="177"/>
        <end position="194"/>
    </location>
</feature>
<sequence length="255" mass="28086">AWHAGRQIRARDRRRFGHRPRDGAGLRARGRLGGRRRFEAGIGAGNGAAGRGGRRAGRGGRGGRHGRRRRGRDGGGGGEGLRRPRLRLQQRRHRPLSGQRQRPEDRRRGARSVAAPARREPHRRVALPAARGGADADARRRRHRQHGFSGRARGAAELLGLRRRQARRGGPDAHRGGGPRRGWHPRQRRVPRLHRNADDGRHDAAPRRAHHGASAPGAHGEAGGDRGGGGLALLRPRLLRHRRGLDGGRRLHRGL</sequence>
<dbReference type="GO" id="GO:0004316">
    <property type="term" value="F:3-oxoacyl-[acyl-carrier-protein] reductase (NADPH) activity"/>
    <property type="evidence" value="ECO:0007669"/>
    <property type="project" value="UniProtKB-EC"/>
</dbReference>
<dbReference type="AlphaFoldDB" id="A0A6J4IQ17"/>
<evidence type="ECO:0000313" key="2">
    <source>
        <dbReference type="EMBL" id="CAA9258827.1"/>
    </source>
</evidence>
<protein>
    <submittedName>
        <fullName evidence="2">3-oxoacyl-[acyl-carrier protein] reductase</fullName>
        <ecNumber evidence="2">1.1.1.100</ecNumber>
    </submittedName>
</protein>
<feature type="compositionally biased region" description="Low complexity" evidence="1">
    <location>
        <begin position="150"/>
        <end position="159"/>
    </location>
</feature>
<proteinExistence type="predicted"/>
<organism evidence="2">
    <name type="scientific">uncultured Acetobacteraceae bacterium</name>
    <dbReference type="NCBI Taxonomy" id="169975"/>
    <lineage>
        <taxon>Bacteria</taxon>
        <taxon>Pseudomonadati</taxon>
        <taxon>Pseudomonadota</taxon>
        <taxon>Alphaproteobacteria</taxon>
        <taxon>Acetobacterales</taxon>
        <taxon>Acetobacteraceae</taxon>
        <taxon>environmental samples</taxon>
    </lineage>
</organism>
<evidence type="ECO:0000256" key="1">
    <source>
        <dbReference type="SAM" id="MobiDB-lite"/>
    </source>
</evidence>
<feature type="compositionally biased region" description="Gly residues" evidence="1">
    <location>
        <begin position="42"/>
        <end position="51"/>
    </location>
</feature>
<reference evidence="2" key="1">
    <citation type="submission" date="2020-02" db="EMBL/GenBank/DDBJ databases">
        <authorList>
            <person name="Meier V. D."/>
        </authorList>
    </citation>
    <scope>NUCLEOTIDE SEQUENCE</scope>
    <source>
        <strain evidence="2">AVDCRST_MAG04</strain>
    </source>
</reference>
<name>A0A6J4IQ17_9PROT</name>
<feature type="compositionally biased region" description="Basic residues" evidence="1">
    <location>
        <begin position="1"/>
        <end position="18"/>
    </location>
</feature>